<evidence type="ECO:0000313" key="4">
    <source>
        <dbReference type="Proteomes" id="UP000251942"/>
    </source>
</evidence>
<proteinExistence type="predicted"/>
<dbReference type="Proteomes" id="UP000054698">
    <property type="component" value="Unassembled WGS sequence"/>
</dbReference>
<keyword evidence="3" id="KW-1185">Reference proteome</keyword>
<dbReference type="EMBL" id="LNYB01000036">
    <property type="protein sequence ID" value="KTD00631.1"/>
    <property type="molecule type" value="Genomic_DNA"/>
</dbReference>
<evidence type="ECO:0000313" key="3">
    <source>
        <dbReference type="Proteomes" id="UP000054698"/>
    </source>
</evidence>
<dbReference type="EMBL" id="UASS01000032">
    <property type="protein sequence ID" value="SPX61970.1"/>
    <property type="molecule type" value="Genomic_DNA"/>
</dbReference>
<sequence>MNTYTEVIDGHKCKFDISEYKGQYHGLVDIEDPCIIDSRIIEKTLHPTEGDVLEKLRGAVRRFTQTPSYAHPLDRNGKMQEVGTICFRCNRKITTDDMGIGSFE</sequence>
<evidence type="ECO:0000313" key="2">
    <source>
        <dbReference type="EMBL" id="SPX61970.1"/>
    </source>
</evidence>
<reference evidence="1 3" key="1">
    <citation type="submission" date="2015-11" db="EMBL/GenBank/DDBJ databases">
        <title>Genomic analysis of 38 Legionella species identifies large and diverse effector repertoires.</title>
        <authorList>
            <person name="Burstein D."/>
            <person name="Amaro F."/>
            <person name="Zusman T."/>
            <person name="Lifshitz Z."/>
            <person name="Cohen O."/>
            <person name="Gilbert J.A."/>
            <person name="Pupko T."/>
            <person name="Shuman H.A."/>
            <person name="Segal G."/>
        </authorList>
    </citation>
    <scope>NUCLEOTIDE SEQUENCE [LARGE SCALE GENOMIC DNA]</scope>
    <source>
        <strain evidence="1 3">WO-44C</strain>
    </source>
</reference>
<name>A0A0W0TZ03_9GAMM</name>
<gene>
    <name evidence="1" type="ORF">Lfee_1239</name>
    <name evidence="2" type="ORF">NCTC12022_02727</name>
</gene>
<reference evidence="2 4" key="2">
    <citation type="submission" date="2018-06" db="EMBL/GenBank/DDBJ databases">
        <authorList>
            <consortium name="Pathogen Informatics"/>
            <person name="Doyle S."/>
        </authorList>
    </citation>
    <scope>NUCLEOTIDE SEQUENCE [LARGE SCALE GENOMIC DNA]</scope>
    <source>
        <strain evidence="2 4">NCTC12022</strain>
    </source>
</reference>
<protein>
    <submittedName>
        <fullName evidence="1">Uncharacterized protein</fullName>
    </submittedName>
</protein>
<dbReference type="AlphaFoldDB" id="A0A0W0TZ03"/>
<dbReference type="STRING" id="453.Lfee_1239"/>
<accession>A0A0W0TZ03</accession>
<dbReference type="Proteomes" id="UP000251942">
    <property type="component" value="Unassembled WGS sequence"/>
</dbReference>
<evidence type="ECO:0000313" key="1">
    <source>
        <dbReference type="EMBL" id="KTD00631.1"/>
    </source>
</evidence>
<organism evidence="1 3">
    <name type="scientific">Legionella feeleii</name>
    <dbReference type="NCBI Taxonomy" id="453"/>
    <lineage>
        <taxon>Bacteria</taxon>
        <taxon>Pseudomonadati</taxon>
        <taxon>Pseudomonadota</taxon>
        <taxon>Gammaproteobacteria</taxon>
        <taxon>Legionellales</taxon>
        <taxon>Legionellaceae</taxon>
        <taxon>Legionella</taxon>
    </lineage>
</organism>
<dbReference type="PATRIC" id="fig|453.4.peg.1336"/>
<dbReference type="RefSeq" id="WP_058444974.1">
    <property type="nucleotide sequence ID" value="NZ_CAAAHT010000100.1"/>
</dbReference>